<evidence type="ECO:0000256" key="2">
    <source>
        <dbReference type="ARBA" id="ARBA00008823"/>
    </source>
</evidence>
<dbReference type="RefSeq" id="WP_213435451.1">
    <property type="nucleotide sequence ID" value="NZ_AP024545.1"/>
</dbReference>
<keyword evidence="17" id="KW-1185">Reference proteome</keyword>
<feature type="topological domain" description="Periplasmic" evidence="14">
    <location>
        <begin position="33"/>
        <end position="50"/>
    </location>
</feature>
<feature type="transmembrane region" description="Helical" evidence="15">
    <location>
        <begin position="16"/>
        <end position="34"/>
    </location>
</feature>
<evidence type="ECO:0000256" key="13">
    <source>
        <dbReference type="ARBA" id="ARBA00023284"/>
    </source>
</evidence>
<keyword evidence="12 14" id="KW-0143">Chaperone</keyword>
<evidence type="ECO:0000256" key="9">
    <source>
        <dbReference type="ARBA" id="ARBA00023002"/>
    </source>
</evidence>
<evidence type="ECO:0000313" key="16">
    <source>
        <dbReference type="EMBL" id="BCT91453.1"/>
    </source>
</evidence>
<feature type="transmembrane region" description="Helical" evidence="15">
    <location>
        <begin position="46"/>
        <end position="66"/>
    </location>
</feature>
<dbReference type="EMBL" id="AP024545">
    <property type="protein sequence ID" value="BCT91453.1"/>
    <property type="molecule type" value="Genomic_DNA"/>
</dbReference>
<dbReference type="Pfam" id="PF02600">
    <property type="entry name" value="DsbB"/>
    <property type="match status" value="1"/>
</dbReference>
<dbReference type="Proteomes" id="UP000681317">
    <property type="component" value="Chromosome"/>
</dbReference>
<dbReference type="InterPro" id="IPR022920">
    <property type="entry name" value="Disulphide_bond_form_DsbB"/>
</dbReference>
<protein>
    <recommendedName>
        <fullName evidence="14">Disulfide bond formation protein B</fullName>
    </recommendedName>
    <alternativeName>
        <fullName evidence="14">Disulfide oxidoreductase</fullName>
    </alternativeName>
</protein>
<evidence type="ECO:0000256" key="12">
    <source>
        <dbReference type="ARBA" id="ARBA00023186"/>
    </source>
</evidence>
<accession>A0ABM7Q2N2</accession>
<keyword evidence="10 14" id="KW-0472">Membrane</keyword>
<reference evidence="16 17" key="1">
    <citation type="submission" date="2021-03" db="EMBL/GenBank/DDBJ databases">
        <title>Complete Genome Sequences of Two Lysobacter Strains Isolated from Sea Water (Lysobacter caseinilyticus) and Soil (Lysobacter helvus) in South Korea.</title>
        <authorList>
            <person name="Watanabe Y."/>
            <person name="Arakawa K."/>
        </authorList>
    </citation>
    <scope>NUCLEOTIDE SEQUENCE [LARGE SCALE GENOMIC DNA]</scope>
    <source>
        <strain evidence="16 17">KVB24</strain>
    </source>
</reference>
<feature type="topological domain" description="Cytoplasmic" evidence="14">
    <location>
        <begin position="1"/>
        <end position="15"/>
    </location>
</feature>
<keyword evidence="7 14" id="KW-0249">Electron transport</keyword>
<name>A0ABM7Q2N2_9GAMM</name>
<evidence type="ECO:0000256" key="11">
    <source>
        <dbReference type="ARBA" id="ARBA00023157"/>
    </source>
</evidence>
<keyword evidence="8 14" id="KW-1133">Transmembrane helix</keyword>
<dbReference type="PANTHER" id="PTHR36570:SF3">
    <property type="entry name" value="DISULFIDE BOND FORMATION PROTEIN B"/>
    <property type="match status" value="1"/>
</dbReference>
<evidence type="ECO:0000256" key="10">
    <source>
        <dbReference type="ARBA" id="ARBA00023136"/>
    </source>
</evidence>
<keyword evidence="5" id="KW-0997">Cell inner membrane</keyword>
<organism evidence="16 17">
    <name type="scientific">Noviluteimonas caseinilytica</name>
    <dbReference type="NCBI Taxonomy" id="2675101"/>
    <lineage>
        <taxon>Bacteria</taxon>
        <taxon>Pseudomonadati</taxon>
        <taxon>Pseudomonadota</taxon>
        <taxon>Gammaproteobacteria</taxon>
        <taxon>Lysobacterales</taxon>
        <taxon>Lysobacteraceae</taxon>
        <taxon>Noviluteimonas</taxon>
    </lineage>
</organism>
<proteinExistence type="inferred from homology"/>
<feature type="disulfide bond" description="Redox-active" evidence="14">
    <location>
        <begin position="42"/>
        <end position="45"/>
    </location>
</feature>
<comment type="caution">
    <text evidence="14">Lacks conserved residue(s) required for the propagation of feature annotation.</text>
</comment>
<keyword evidence="6 14" id="KW-0812">Transmembrane</keyword>
<evidence type="ECO:0000256" key="3">
    <source>
        <dbReference type="ARBA" id="ARBA00022448"/>
    </source>
</evidence>
<feature type="transmembrane region" description="Helical" evidence="15">
    <location>
        <begin position="78"/>
        <end position="96"/>
    </location>
</feature>
<dbReference type="PANTHER" id="PTHR36570">
    <property type="entry name" value="DISULFIDE BOND FORMATION PROTEIN B"/>
    <property type="match status" value="1"/>
</dbReference>
<keyword evidence="3 14" id="KW-0813">Transport</keyword>
<comment type="similarity">
    <text evidence="2 14">Belongs to the DsbB family.</text>
</comment>
<feature type="transmembrane region" description="Helical" evidence="15">
    <location>
        <begin position="150"/>
        <end position="167"/>
    </location>
</feature>
<keyword evidence="9 14" id="KW-0560">Oxidoreductase</keyword>
<keyword evidence="13 14" id="KW-0676">Redox-active center</keyword>
<dbReference type="Gene3D" id="1.20.1550.10">
    <property type="entry name" value="DsbB-like"/>
    <property type="match status" value="1"/>
</dbReference>
<evidence type="ECO:0000256" key="15">
    <source>
        <dbReference type="SAM" id="Phobius"/>
    </source>
</evidence>
<evidence type="ECO:0000256" key="14">
    <source>
        <dbReference type="HAMAP-Rule" id="MF_00286"/>
    </source>
</evidence>
<comment type="subcellular location">
    <subcellularLocation>
        <location evidence="1">Cell inner membrane</location>
        <topology evidence="1">Multi-pass membrane protein</topology>
    </subcellularLocation>
    <subcellularLocation>
        <location evidence="14">Cell membrane</location>
        <topology evidence="14">Multi-pass membrane protein</topology>
    </subcellularLocation>
</comment>
<keyword evidence="4 14" id="KW-1003">Cell membrane</keyword>
<dbReference type="InterPro" id="IPR023380">
    <property type="entry name" value="DsbB-like_sf"/>
</dbReference>
<evidence type="ECO:0000256" key="5">
    <source>
        <dbReference type="ARBA" id="ARBA00022519"/>
    </source>
</evidence>
<dbReference type="SUPFAM" id="SSF158442">
    <property type="entry name" value="DsbB-like"/>
    <property type="match status" value="1"/>
</dbReference>
<gene>
    <name evidence="14 16" type="primary">dsbB</name>
    <name evidence="16" type="ORF">LYSCAS_04770</name>
</gene>
<comment type="function">
    <text evidence="14">Required for disulfide bond formation in some periplasmic proteins. Acts by oxidizing the DsbA protein.</text>
</comment>
<evidence type="ECO:0000256" key="7">
    <source>
        <dbReference type="ARBA" id="ARBA00022982"/>
    </source>
</evidence>
<evidence type="ECO:0000256" key="1">
    <source>
        <dbReference type="ARBA" id="ARBA00004429"/>
    </source>
</evidence>
<feature type="topological domain" description="Cytoplasmic" evidence="14">
    <location>
        <begin position="169"/>
        <end position="170"/>
    </location>
</feature>
<dbReference type="InterPro" id="IPR003752">
    <property type="entry name" value="DiS_bond_form_DsbB/BdbC"/>
</dbReference>
<evidence type="ECO:0000256" key="6">
    <source>
        <dbReference type="ARBA" id="ARBA00022692"/>
    </source>
</evidence>
<sequence length="170" mass="18658">MHTSTHVLVSAFRKRWLLGFVACAALFGFALYSQSAWGLKPCPLCIFQRIAFIALGLVFLLGGLFAPRSAGGRRAWGIVALIPALAGIGIASRHVWLTHLPPDQVPSCGPPLEFMMESNPLTDVIKMVLTGSGECAKVDWHFLGLSMPEWSLAWFLVLTGWALHAAFRRR</sequence>
<evidence type="ECO:0000256" key="4">
    <source>
        <dbReference type="ARBA" id="ARBA00022475"/>
    </source>
</evidence>
<evidence type="ECO:0000313" key="17">
    <source>
        <dbReference type="Proteomes" id="UP000681317"/>
    </source>
</evidence>
<dbReference type="InterPro" id="IPR050183">
    <property type="entry name" value="DsbB"/>
</dbReference>
<evidence type="ECO:0000256" key="8">
    <source>
        <dbReference type="ARBA" id="ARBA00022989"/>
    </source>
</evidence>
<dbReference type="HAMAP" id="MF_00286">
    <property type="entry name" value="DsbB"/>
    <property type="match status" value="1"/>
</dbReference>
<dbReference type="NCBIfam" id="NF003354">
    <property type="entry name" value="PRK04388.1"/>
    <property type="match status" value="1"/>
</dbReference>
<keyword evidence="11 14" id="KW-1015">Disulfide bond</keyword>